<accession>A0A931AFC4</accession>
<sequence>MVEVADPAESGPSSENGHLAHADQASGQTSYEAGPGAAARTGTEADAPVTDTDAETDSNTEIVVEGVDSSGR</sequence>
<gene>
    <name evidence="2" type="ORF">ITP53_40760</name>
</gene>
<dbReference type="AlphaFoldDB" id="A0A931AFC4"/>
<evidence type="ECO:0000313" key="3">
    <source>
        <dbReference type="Proteomes" id="UP000605361"/>
    </source>
</evidence>
<reference evidence="2" key="1">
    <citation type="submission" date="2020-11" db="EMBL/GenBank/DDBJ databases">
        <title>Whole-genome analyses of Nonomuraea sp. K274.</title>
        <authorList>
            <person name="Veyisoglu A."/>
        </authorList>
    </citation>
    <scope>NUCLEOTIDE SEQUENCE</scope>
    <source>
        <strain evidence="2">K274</strain>
    </source>
</reference>
<dbReference type="EMBL" id="JADOGI010000182">
    <property type="protein sequence ID" value="MBF8191907.1"/>
    <property type="molecule type" value="Genomic_DNA"/>
</dbReference>
<protein>
    <submittedName>
        <fullName evidence="2">Uncharacterized protein</fullName>
    </submittedName>
</protein>
<evidence type="ECO:0000256" key="1">
    <source>
        <dbReference type="SAM" id="MobiDB-lite"/>
    </source>
</evidence>
<name>A0A931AFC4_9ACTN</name>
<proteinExistence type="predicted"/>
<evidence type="ECO:0000313" key="2">
    <source>
        <dbReference type="EMBL" id="MBF8191907.1"/>
    </source>
</evidence>
<organism evidence="2 3">
    <name type="scientific">Nonomuraea cypriaca</name>
    <dbReference type="NCBI Taxonomy" id="1187855"/>
    <lineage>
        <taxon>Bacteria</taxon>
        <taxon>Bacillati</taxon>
        <taxon>Actinomycetota</taxon>
        <taxon>Actinomycetes</taxon>
        <taxon>Streptosporangiales</taxon>
        <taxon>Streptosporangiaceae</taxon>
        <taxon>Nonomuraea</taxon>
    </lineage>
</organism>
<feature type="region of interest" description="Disordered" evidence="1">
    <location>
        <begin position="1"/>
        <end position="72"/>
    </location>
</feature>
<keyword evidence="3" id="KW-1185">Reference proteome</keyword>
<comment type="caution">
    <text evidence="2">The sequence shown here is derived from an EMBL/GenBank/DDBJ whole genome shotgun (WGS) entry which is preliminary data.</text>
</comment>
<dbReference type="Proteomes" id="UP000605361">
    <property type="component" value="Unassembled WGS sequence"/>
</dbReference>